<name>A0AAW9QPJ8_9CHRO</name>
<dbReference type="RefSeq" id="WP_332863606.1">
    <property type="nucleotide sequence ID" value="NZ_JBAFSM010000004.1"/>
</dbReference>
<protein>
    <submittedName>
        <fullName evidence="1">Uncharacterized protein</fullName>
    </submittedName>
</protein>
<evidence type="ECO:0000313" key="1">
    <source>
        <dbReference type="EMBL" id="MEG3436152.1"/>
    </source>
</evidence>
<reference evidence="1 2" key="1">
    <citation type="submission" date="2024-01" db="EMBL/GenBank/DDBJ databases">
        <title>Genomic insights into the taxonomy and metabolism of the cyanobacterium Pannus brasiliensis CCIBt3594.</title>
        <authorList>
            <person name="Machado M."/>
            <person name="Botero N.B."/>
            <person name="Andreote A.P.D."/>
            <person name="Feitosa A.M.T."/>
            <person name="Popin R."/>
            <person name="Sivonen K."/>
            <person name="Fiore M.F."/>
        </authorList>
    </citation>
    <scope>NUCLEOTIDE SEQUENCE [LARGE SCALE GENOMIC DNA]</scope>
    <source>
        <strain evidence="1 2">CCIBt3594</strain>
    </source>
</reference>
<dbReference type="AlphaFoldDB" id="A0AAW9QPJ8"/>
<proteinExistence type="predicted"/>
<dbReference type="EMBL" id="JBAFSM010000004">
    <property type="protein sequence ID" value="MEG3436152.1"/>
    <property type="molecule type" value="Genomic_DNA"/>
</dbReference>
<gene>
    <name evidence="1" type="ORF">V0288_03390</name>
</gene>
<dbReference type="Proteomes" id="UP001328733">
    <property type="component" value="Unassembled WGS sequence"/>
</dbReference>
<organism evidence="1 2">
    <name type="scientific">Pannus brasiliensis CCIBt3594</name>
    <dbReference type="NCBI Taxonomy" id="1427578"/>
    <lineage>
        <taxon>Bacteria</taxon>
        <taxon>Bacillati</taxon>
        <taxon>Cyanobacteriota</taxon>
        <taxon>Cyanophyceae</taxon>
        <taxon>Oscillatoriophycideae</taxon>
        <taxon>Chroococcales</taxon>
        <taxon>Microcystaceae</taxon>
        <taxon>Pannus</taxon>
    </lineage>
</organism>
<keyword evidence="2" id="KW-1185">Reference proteome</keyword>
<comment type="caution">
    <text evidence="1">The sequence shown here is derived from an EMBL/GenBank/DDBJ whole genome shotgun (WGS) entry which is preliminary data.</text>
</comment>
<accession>A0AAW9QPJ8</accession>
<sequence length="66" mass="7547">MLPVNFHESRKPNVTESDRDWLDSDISRLEEYESYDRGEIDPLTLGKPVKYIPNVGLVVEGGKENV</sequence>
<evidence type="ECO:0000313" key="2">
    <source>
        <dbReference type="Proteomes" id="UP001328733"/>
    </source>
</evidence>